<dbReference type="Gene3D" id="3.40.50.80">
    <property type="entry name" value="Nucleotide-binding domain of ferredoxin-NADP reductase (FNR) module"/>
    <property type="match status" value="1"/>
</dbReference>
<comment type="similarity">
    <text evidence="1">Belongs to the PyrK family.</text>
</comment>
<evidence type="ECO:0000256" key="6">
    <source>
        <dbReference type="ARBA" id="ARBA00022827"/>
    </source>
</evidence>
<evidence type="ECO:0000313" key="15">
    <source>
        <dbReference type="Proteomes" id="UP000070383"/>
    </source>
</evidence>
<evidence type="ECO:0000256" key="2">
    <source>
        <dbReference type="ARBA" id="ARBA00022448"/>
    </source>
</evidence>
<reference evidence="15" key="1">
    <citation type="submission" date="2016-01" db="EMBL/GenBank/DDBJ databases">
        <authorList>
            <person name="Mitreva M."/>
            <person name="Pepin K.H."/>
            <person name="Mihindukulasuriya K.A."/>
            <person name="Fulton R."/>
            <person name="Fronick C."/>
            <person name="O'Laughlin M."/>
            <person name="Miner T."/>
            <person name="Herter B."/>
            <person name="Rosa B.A."/>
            <person name="Cordes M."/>
            <person name="Tomlinson C."/>
            <person name="Wollam A."/>
            <person name="Palsikar V.B."/>
            <person name="Mardis E.R."/>
            <person name="Wilson R.K."/>
        </authorList>
    </citation>
    <scope>NUCLEOTIDE SEQUENCE [LARGE SCALE GENOMIC DNA]</scope>
    <source>
        <strain evidence="15">MJR8151</strain>
    </source>
</reference>
<feature type="binding site" evidence="12">
    <location>
        <position position="213"/>
    </location>
    <ligand>
        <name>[2Fe-2S] cluster</name>
        <dbReference type="ChEBI" id="CHEBI:190135"/>
    </ligand>
</feature>
<gene>
    <name evidence="14" type="ORF">HMPREF3200_00402</name>
</gene>
<evidence type="ECO:0000256" key="4">
    <source>
        <dbReference type="ARBA" id="ARBA00022714"/>
    </source>
</evidence>
<dbReference type="NCBIfam" id="NF000798">
    <property type="entry name" value="PRK00054.1-3"/>
    <property type="match status" value="1"/>
</dbReference>
<feature type="binding site" evidence="12">
    <location>
        <position position="210"/>
    </location>
    <ligand>
        <name>[2Fe-2S] cluster</name>
        <dbReference type="ChEBI" id="CHEBI:190135"/>
    </ligand>
</feature>
<keyword evidence="2" id="KW-0813">Transport</keyword>
<organism evidence="14 15">
    <name type="scientific">Anaerococcus tetradius</name>
    <dbReference type="NCBI Taxonomy" id="33036"/>
    <lineage>
        <taxon>Bacteria</taxon>
        <taxon>Bacillati</taxon>
        <taxon>Bacillota</taxon>
        <taxon>Tissierellia</taxon>
        <taxon>Tissierellales</taxon>
        <taxon>Peptoniphilaceae</taxon>
        <taxon>Anaerococcus</taxon>
    </lineage>
</organism>
<dbReference type="SUPFAM" id="SSF52343">
    <property type="entry name" value="Ferredoxin reductase-like, C-terminal NADP-linked domain"/>
    <property type="match status" value="1"/>
</dbReference>
<comment type="cofactor">
    <cofactor evidence="11">
        <name>FAD</name>
        <dbReference type="ChEBI" id="CHEBI:57692"/>
    </cofactor>
    <text evidence="11">Binds 1 FAD per subunit.</text>
</comment>
<dbReference type="GO" id="GO:0051537">
    <property type="term" value="F:2 iron, 2 sulfur cluster binding"/>
    <property type="evidence" value="ECO:0007669"/>
    <property type="project" value="UniProtKB-KW"/>
</dbReference>
<keyword evidence="6 11" id="KW-0274">FAD</keyword>
<feature type="binding site" evidence="12">
    <location>
        <position position="205"/>
    </location>
    <ligand>
        <name>[2Fe-2S] cluster</name>
        <dbReference type="ChEBI" id="CHEBI:190135"/>
    </ligand>
</feature>
<keyword evidence="4 12" id="KW-0001">2Fe-2S</keyword>
<proteinExistence type="inferred from homology"/>
<comment type="cofactor">
    <cofactor evidence="10">
        <name>[2Fe-2S] cluster</name>
        <dbReference type="ChEBI" id="CHEBI:190135"/>
    </cofactor>
</comment>
<dbReference type="PIRSF" id="PIRSF006816">
    <property type="entry name" value="Cyc3_hyd_g"/>
    <property type="match status" value="1"/>
</dbReference>
<dbReference type="GO" id="GO:0050660">
    <property type="term" value="F:flavin adenine dinucleotide binding"/>
    <property type="evidence" value="ECO:0007669"/>
    <property type="project" value="InterPro"/>
</dbReference>
<dbReference type="InterPro" id="IPR039261">
    <property type="entry name" value="FNR_nucleotide-bd"/>
</dbReference>
<dbReference type="InterPro" id="IPR019480">
    <property type="entry name" value="Dihydroorotate_DH_Fe-S-bd"/>
</dbReference>
<dbReference type="InterPro" id="IPR050353">
    <property type="entry name" value="PyrK_electron_transfer"/>
</dbReference>
<feature type="binding site" evidence="12">
    <location>
        <position position="226"/>
    </location>
    <ligand>
        <name>[2Fe-2S] cluster</name>
        <dbReference type="ChEBI" id="CHEBI:190135"/>
    </ligand>
</feature>
<dbReference type="GO" id="GO:0006221">
    <property type="term" value="P:pyrimidine nucleotide biosynthetic process"/>
    <property type="evidence" value="ECO:0007669"/>
    <property type="project" value="InterPro"/>
</dbReference>
<dbReference type="CDD" id="cd06218">
    <property type="entry name" value="DHOD_e_trans"/>
    <property type="match status" value="1"/>
</dbReference>
<comment type="caution">
    <text evidence="14">The sequence shown here is derived from an EMBL/GenBank/DDBJ whole genome shotgun (WGS) entry which is preliminary data.</text>
</comment>
<keyword evidence="9 12" id="KW-0411">Iron-sulfur</keyword>
<dbReference type="InterPro" id="IPR017927">
    <property type="entry name" value="FAD-bd_FR_type"/>
</dbReference>
<sequence>MKSYKKAKIIENKKIAENVYLMKLACDFKALPGQFFMFRSEAFRHDPLLSRPFGVCDEEDGELSFLYQVVGKGTEIMAGLKKDAEVKLLGPLGKGFSKKDVGKIAVVGGGIGIAPLLYLVKKLDVKCDFYAGFAKEPYYMDEFKDHVNKLVTTSDYYDKKFITEEINPDEYDMIYACGPNPMLKALYNKAANTPMEVSMEAHMACGIGACLGCTVEKSNGDFLRVCKDGPVFDAKEVFG</sequence>
<evidence type="ECO:0000313" key="14">
    <source>
        <dbReference type="EMBL" id="KWZ78921.1"/>
    </source>
</evidence>
<keyword evidence="5 12" id="KW-0479">Metal-binding</keyword>
<dbReference type="Gene3D" id="2.10.240.10">
    <property type="entry name" value="Dihydroorotate dehydrogenase, electron transfer subunit"/>
    <property type="match status" value="1"/>
</dbReference>
<evidence type="ECO:0000256" key="8">
    <source>
        <dbReference type="ARBA" id="ARBA00023004"/>
    </source>
</evidence>
<keyword evidence="15" id="KW-1185">Reference proteome</keyword>
<dbReference type="AlphaFoldDB" id="A0A133KHA1"/>
<comment type="cofactor">
    <cofactor evidence="12">
        <name>[2Fe-2S] cluster</name>
        <dbReference type="ChEBI" id="CHEBI:190135"/>
    </cofactor>
    <text evidence="12">Binds 1 [2Fe-2S] cluster per subunit.</text>
</comment>
<evidence type="ECO:0000256" key="12">
    <source>
        <dbReference type="PIRSR" id="PIRSR006816-2"/>
    </source>
</evidence>
<dbReference type="Gene3D" id="2.40.30.10">
    <property type="entry name" value="Translation factors"/>
    <property type="match status" value="1"/>
</dbReference>
<protein>
    <submittedName>
        <fullName evidence="14">Putative dihydroorotate oxidase, electron transfer subunit</fullName>
    </submittedName>
</protein>
<dbReference type="PANTHER" id="PTHR43513">
    <property type="entry name" value="DIHYDROOROTATE DEHYDROGENASE B (NAD(+)), ELECTRON TRANSFER SUBUNIT"/>
    <property type="match status" value="1"/>
</dbReference>
<accession>A0A133KHA1</accession>
<dbReference type="InterPro" id="IPR017938">
    <property type="entry name" value="Riboflavin_synthase-like_b-brl"/>
</dbReference>
<evidence type="ECO:0000256" key="9">
    <source>
        <dbReference type="ARBA" id="ARBA00023014"/>
    </source>
</evidence>
<evidence type="ECO:0000256" key="7">
    <source>
        <dbReference type="ARBA" id="ARBA00022982"/>
    </source>
</evidence>
<evidence type="ECO:0000256" key="3">
    <source>
        <dbReference type="ARBA" id="ARBA00022630"/>
    </source>
</evidence>
<dbReference type="PATRIC" id="fig|33036.3.peg.402"/>
<dbReference type="PANTHER" id="PTHR43513:SF3">
    <property type="entry name" value="DIHYDROOROTATE DEHYDROGENASE B (NAD(+)), ELECTRON TRANSFER SUBUNIT-RELATED"/>
    <property type="match status" value="1"/>
</dbReference>
<dbReference type="STRING" id="33036.HMPREF3200_00402"/>
<dbReference type="Pfam" id="PF10418">
    <property type="entry name" value="DHODB_Fe-S_bind"/>
    <property type="match status" value="1"/>
</dbReference>
<dbReference type="GO" id="GO:0016491">
    <property type="term" value="F:oxidoreductase activity"/>
    <property type="evidence" value="ECO:0007669"/>
    <property type="project" value="InterPro"/>
</dbReference>
<evidence type="ECO:0000256" key="5">
    <source>
        <dbReference type="ARBA" id="ARBA00022723"/>
    </source>
</evidence>
<dbReference type="OrthoDB" id="9789468at2"/>
<keyword evidence="8 12" id="KW-0408">Iron</keyword>
<name>A0A133KHA1_9FIRM</name>
<evidence type="ECO:0000256" key="11">
    <source>
        <dbReference type="PIRSR" id="PIRSR006816-1"/>
    </source>
</evidence>
<keyword evidence="7" id="KW-0249">Electron transport</keyword>
<feature type="domain" description="FAD-binding FR-type" evidence="13">
    <location>
        <begin position="2"/>
        <end position="98"/>
    </location>
</feature>
<dbReference type="InterPro" id="IPR037117">
    <property type="entry name" value="Dihydroorotate_DH_ele_sf"/>
</dbReference>
<dbReference type="InterPro" id="IPR012165">
    <property type="entry name" value="Cyt_c3_hydrogenase_gsu"/>
</dbReference>
<dbReference type="GO" id="GO:0046872">
    <property type="term" value="F:metal ion binding"/>
    <property type="evidence" value="ECO:0007669"/>
    <property type="project" value="UniProtKB-KW"/>
</dbReference>
<dbReference type="RefSeq" id="WP_004836165.1">
    <property type="nucleotide sequence ID" value="NZ_CAMPNK010000001.1"/>
</dbReference>
<feature type="binding site" evidence="11">
    <location>
        <begin position="73"/>
        <end position="74"/>
    </location>
    <ligand>
        <name>FAD</name>
        <dbReference type="ChEBI" id="CHEBI:57692"/>
    </ligand>
</feature>
<dbReference type="Proteomes" id="UP000070383">
    <property type="component" value="Unassembled WGS sequence"/>
</dbReference>
<dbReference type="SUPFAM" id="SSF63380">
    <property type="entry name" value="Riboflavin synthase domain-like"/>
    <property type="match status" value="1"/>
</dbReference>
<feature type="binding site" evidence="11">
    <location>
        <begin position="66"/>
        <end position="68"/>
    </location>
    <ligand>
        <name>FAD</name>
        <dbReference type="ChEBI" id="CHEBI:57692"/>
    </ligand>
</feature>
<evidence type="ECO:0000256" key="1">
    <source>
        <dbReference type="ARBA" id="ARBA00006422"/>
    </source>
</evidence>
<evidence type="ECO:0000256" key="10">
    <source>
        <dbReference type="ARBA" id="ARBA00034078"/>
    </source>
</evidence>
<dbReference type="EMBL" id="LRPM01000010">
    <property type="protein sequence ID" value="KWZ78921.1"/>
    <property type="molecule type" value="Genomic_DNA"/>
</dbReference>
<dbReference type="PROSITE" id="PS51384">
    <property type="entry name" value="FAD_FR"/>
    <property type="match status" value="1"/>
</dbReference>
<keyword evidence="3 11" id="KW-0285">Flavoprotein</keyword>
<evidence type="ECO:0000259" key="13">
    <source>
        <dbReference type="PROSITE" id="PS51384"/>
    </source>
</evidence>